<feature type="compositionally biased region" description="Low complexity" evidence="2">
    <location>
        <begin position="992"/>
        <end position="1003"/>
    </location>
</feature>
<dbReference type="InterPro" id="IPR010307">
    <property type="entry name" value="Laminin_dom_II"/>
</dbReference>
<dbReference type="PANTHER" id="PTHR15036:SF67">
    <property type="entry name" value="LAMININ SUBUNIT ALPHA-LIKE PROTEIN"/>
    <property type="match status" value="1"/>
</dbReference>
<keyword evidence="1" id="KW-1015">Disulfide bond</keyword>
<dbReference type="SMART" id="SM00282">
    <property type="entry name" value="LamG"/>
    <property type="match status" value="3"/>
</dbReference>
<dbReference type="Pfam" id="PF06009">
    <property type="entry name" value="Laminin_II"/>
    <property type="match status" value="1"/>
</dbReference>
<comment type="caution">
    <text evidence="1">Lacks conserved residue(s) required for the propagation of feature annotation.</text>
</comment>
<evidence type="ECO:0000256" key="1">
    <source>
        <dbReference type="PROSITE-ProRule" id="PRU00122"/>
    </source>
</evidence>
<dbReference type="Pfam" id="PF02210">
    <property type="entry name" value="Laminin_G_2"/>
    <property type="match status" value="3"/>
</dbReference>
<dbReference type="InterPro" id="IPR001791">
    <property type="entry name" value="Laminin_G"/>
</dbReference>
<feature type="compositionally biased region" description="Low complexity" evidence="2">
    <location>
        <begin position="975"/>
        <end position="984"/>
    </location>
</feature>
<feature type="domain" description="Laminin G" evidence="3">
    <location>
        <begin position="711"/>
        <end position="880"/>
    </location>
</feature>
<gene>
    <name evidence="4" type="ORF">QE152_g10637</name>
</gene>
<dbReference type="EMBL" id="JASPKY010000098">
    <property type="protein sequence ID" value="KAK9737574.1"/>
    <property type="molecule type" value="Genomic_DNA"/>
</dbReference>
<dbReference type="AlphaFoldDB" id="A0AAW1LTC0"/>
<dbReference type="GO" id="GO:0007155">
    <property type="term" value="P:cell adhesion"/>
    <property type="evidence" value="ECO:0007669"/>
    <property type="project" value="InterPro"/>
</dbReference>
<protein>
    <submittedName>
        <fullName evidence="4">Laminin G domain</fullName>
    </submittedName>
</protein>
<dbReference type="Gene3D" id="2.60.120.200">
    <property type="match status" value="3"/>
</dbReference>
<sequence>MTFKERVKQKFEKILNYTREAKNIVEKAKVDLTNGTHYYDMAVDAYNNLAKQVKTLELPINLMNNTVTNVEQQIPNIEADRLPEAQLHADNLTQKAQNLDNIFKETREVSESALKAVNAYLDIEDAIEEAYGAAQQSKEFIENATSFYDNLNTEIVDTVDASNNASASATLASQRVELELKPQLNEAVVKSRRIRSLHEKNKGELEHIEDFIRKYPALSYEDLLLEAIETTEKANKKTDDTMEALGNNYNKVAAQTAEAQQLPKKMDETDRRLRQVDNQLGIIKDKLPKIISDLNSFPQIDRHGRSEDLDEQIKKLKQQISLARDIANRIKVGVRFYPNTTLELRNPDNLEELSTSTRISGYFRTNNTYGLLVYLGNENGTGLRRTKTDDYMALEIENGYPVLTLDIGNGQERILNSKFVADGNWYQFIIERIGLNAKLIIREEIADGKTKETVGESGLQPSHIIFNLDKNQSKLFVGGYPSEFAMQGAVQQNSFDGEMEDIVVGDTPVSLWNFNEGFENHRGARERNRLVNLSPSTGCRFSGTAFVVIDARRYTHKIRNNIQLNFKTFANEGLLFLYGNATTYIALEMRAGKILFKYNLGHGTKTFQTANTYNDGEWHLLKATRDGADGRLVVDSEEIRTHSGDIQGNAVGYSDYFYFGGYVKRHDYPDVTNKGFDGCIDNVDAGNPINLNSNYKAYGITPGCPVKFARLVSFSKSDPGYIKLSKIHVQDDMTMALKFKTNAYSGLIFYLTDDEQESGISLSIINGKLKLISQLQELVSKENNFNDSQWHVVSITHNKNVTRLDFDDYGFMESKATSPSLNILQGKLYIGGIPAGFVAKEGRIASSEAFVGCIADATLNGSIVNFANSTERVGDILGTCVLDPKTAPNFDEVPELPAVPDLELYTTLGPEYATEAGHLDEIPLRGDIAGSLPGVVQTVPTLPPLTFPPSEEDEIEEPAITKLPDIVTEPITVPVPVPTTTTVTPAPPPISPRIGPKPATTTPKPAPSCGRRRLLSRRESGRNLLRLRRNRHLPALYRLT</sequence>
<evidence type="ECO:0000313" key="4">
    <source>
        <dbReference type="EMBL" id="KAK9737574.1"/>
    </source>
</evidence>
<dbReference type="InterPro" id="IPR050372">
    <property type="entry name" value="Neurexin-related_CASP"/>
</dbReference>
<proteinExistence type="predicted"/>
<reference evidence="4 5" key="1">
    <citation type="journal article" date="2024" name="BMC Genomics">
        <title>De novo assembly and annotation of Popillia japonica's genome with initial clues to its potential as an invasive pest.</title>
        <authorList>
            <person name="Cucini C."/>
            <person name="Boschi S."/>
            <person name="Funari R."/>
            <person name="Cardaioli E."/>
            <person name="Iannotti N."/>
            <person name="Marturano G."/>
            <person name="Paoli F."/>
            <person name="Bruttini M."/>
            <person name="Carapelli A."/>
            <person name="Frati F."/>
            <person name="Nardi F."/>
        </authorList>
    </citation>
    <scope>NUCLEOTIDE SEQUENCE [LARGE SCALE GENOMIC DNA]</scope>
    <source>
        <strain evidence="4">DMR45628</strain>
    </source>
</reference>
<dbReference type="PROSITE" id="PS50025">
    <property type="entry name" value="LAM_G_DOMAIN"/>
    <property type="match status" value="3"/>
</dbReference>
<feature type="region of interest" description="Disordered" evidence="2">
    <location>
        <begin position="975"/>
        <end position="1011"/>
    </location>
</feature>
<dbReference type="InterPro" id="IPR013320">
    <property type="entry name" value="ConA-like_dom_sf"/>
</dbReference>
<evidence type="ECO:0000313" key="5">
    <source>
        <dbReference type="Proteomes" id="UP001458880"/>
    </source>
</evidence>
<organism evidence="4 5">
    <name type="scientific">Popillia japonica</name>
    <name type="common">Japanese beetle</name>
    <dbReference type="NCBI Taxonomy" id="7064"/>
    <lineage>
        <taxon>Eukaryota</taxon>
        <taxon>Metazoa</taxon>
        <taxon>Ecdysozoa</taxon>
        <taxon>Arthropoda</taxon>
        <taxon>Hexapoda</taxon>
        <taxon>Insecta</taxon>
        <taxon>Pterygota</taxon>
        <taxon>Neoptera</taxon>
        <taxon>Endopterygota</taxon>
        <taxon>Coleoptera</taxon>
        <taxon>Polyphaga</taxon>
        <taxon>Scarabaeiformia</taxon>
        <taxon>Scarabaeidae</taxon>
        <taxon>Rutelinae</taxon>
        <taxon>Popillia</taxon>
    </lineage>
</organism>
<feature type="disulfide bond" evidence="1">
    <location>
        <begin position="853"/>
        <end position="880"/>
    </location>
</feature>
<dbReference type="PANTHER" id="PTHR15036">
    <property type="entry name" value="PIKACHURIN-LIKE PROTEIN"/>
    <property type="match status" value="1"/>
</dbReference>
<feature type="domain" description="Laminin G" evidence="3">
    <location>
        <begin position="333"/>
        <end position="539"/>
    </location>
</feature>
<evidence type="ECO:0000259" key="3">
    <source>
        <dbReference type="PROSITE" id="PS50025"/>
    </source>
</evidence>
<feature type="domain" description="Laminin G" evidence="3">
    <location>
        <begin position="536"/>
        <end position="704"/>
    </location>
</feature>
<evidence type="ECO:0000256" key="2">
    <source>
        <dbReference type="SAM" id="MobiDB-lite"/>
    </source>
</evidence>
<name>A0AAW1LTC0_POPJA</name>
<dbReference type="CDD" id="cd00110">
    <property type="entry name" value="LamG"/>
    <property type="match status" value="3"/>
</dbReference>
<accession>A0AAW1LTC0</accession>
<dbReference type="GO" id="GO:0016020">
    <property type="term" value="C:membrane"/>
    <property type="evidence" value="ECO:0007669"/>
    <property type="project" value="UniProtKB-SubCell"/>
</dbReference>
<dbReference type="Proteomes" id="UP001458880">
    <property type="component" value="Unassembled WGS sequence"/>
</dbReference>
<dbReference type="SUPFAM" id="SSF49899">
    <property type="entry name" value="Concanavalin A-like lectins/glucanases"/>
    <property type="match status" value="3"/>
</dbReference>
<comment type="caution">
    <text evidence="4">The sequence shown here is derived from an EMBL/GenBank/DDBJ whole genome shotgun (WGS) entry which is preliminary data.</text>
</comment>
<keyword evidence="5" id="KW-1185">Reference proteome</keyword>